<reference evidence="3" key="1">
    <citation type="submission" date="2020-07" db="EMBL/GenBank/DDBJ databases">
        <title>Huge and variable diversity of episymbiotic CPR bacteria and DPANN archaea in groundwater ecosystems.</title>
        <authorList>
            <person name="He C.Y."/>
            <person name="Keren R."/>
            <person name="Whittaker M."/>
            <person name="Farag I.F."/>
            <person name="Doudna J."/>
            <person name="Cate J.H.D."/>
            <person name="Banfield J.F."/>
        </authorList>
    </citation>
    <scope>NUCLEOTIDE SEQUENCE</scope>
    <source>
        <strain evidence="3">NC_groundwater_672_Ag_B-0.1um_62_36</strain>
    </source>
</reference>
<accession>A0A932FW05</accession>
<dbReference type="PROSITE" id="PS51831">
    <property type="entry name" value="HD"/>
    <property type="match status" value="1"/>
</dbReference>
<keyword evidence="1" id="KW-0472">Membrane</keyword>
<evidence type="ECO:0000259" key="2">
    <source>
        <dbReference type="PROSITE" id="PS51831"/>
    </source>
</evidence>
<feature type="transmembrane region" description="Helical" evidence="1">
    <location>
        <begin position="402"/>
        <end position="420"/>
    </location>
</feature>
<dbReference type="Proteomes" id="UP000769766">
    <property type="component" value="Unassembled WGS sequence"/>
</dbReference>
<dbReference type="SUPFAM" id="SSF109604">
    <property type="entry name" value="HD-domain/PDEase-like"/>
    <property type="match status" value="1"/>
</dbReference>
<dbReference type="InterPro" id="IPR052722">
    <property type="entry name" value="PgpH_phosphodiesterase"/>
</dbReference>
<dbReference type="PANTHER" id="PTHR36442">
    <property type="entry name" value="CYCLIC-DI-AMP PHOSPHODIESTERASE PGPH"/>
    <property type="match status" value="1"/>
</dbReference>
<evidence type="ECO:0000313" key="4">
    <source>
        <dbReference type="Proteomes" id="UP000769766"/>
    </source>
</evidence>
<feature type="transmembrane region" description="Helical" evidence="1">
    <location>
        <begin position="461"/>
        <end position="484"/>
    </location>
</feature>
<dbReference type="PANTHER" id="PTHR36442:SF1">
    <property type="entry name" value="CYCLIC-DI-AMP PHOSPHODIESTERASE PGPH"/>
    <property type="match status" value="1"/>
</dbReference>
<feature type="transmembrane region" description="Helical" evidence="1">
    <location>
        <begin position="301"/>
        <end position="325"/>
    </location>
</feature>
<protein>
    <submittedName>
        <fullName evidence="3">HDIG domain-containing protein</fullName>
    </submittedName>
</protein>
<dbReference type="Pfam" id="PF01966">
    <property type="entry name" value="HD"/>
    <property type="match status" value="1"/>
</dbReference>
<evidence type="ECO:0000313" key="3">
    <source>
        <dbReference type="EMBL" id="MBI2877290.1"/>
    </source>
</evidence>
<feature type="transmembrane region" description="Helical" evidence="1">
    <location>
        <begin position="427"/>
        <end position="449"/>
    </location>
</feature>
<dbReference type="NCBIfam" id="TIGR00277">
    <property type="entry name" value="HDIG"/>
    <property type="match status" value="1"/>
</dbReference>
<gene>
    <name evidence="3" type="ORF">HYY20_10445</name>
</gene>
<feature type="transmembrane region" description="Helical" evidence="1">
    <location>
        <begin position="337"/>
        <end position="365"/>
    </location>
</feature>
<dbReference type="Pfam" id="PF07697">
    <property type="entry name" value="7TMR-HDED"/>
    <property type="match status" value="1"/>
</dbReference>
<comment type="caution">
    <text evidence="3">The sequence shown here is derived from an EMBL/GenBank/DDBJ whole genome shotgun (WGS) entry which is preliminary data.</text>
</comment>
<dbReference type="SMART" id="SM00471">
    <property type="entry name" value="HDc"/>
    <property type="match status" value="1"/>
</dbReference>
<dbReference type="Pfam" id="PF07698">
    <property type="entry name" value="7TM-7TMR_HD"/>
    <property type="match status" value="1"/>
</dbReference>
<feature type="transmembrane region" description="Helical" evidence="1">
    <location>
        <begin position="26"/>
        <end position="44"/>
    </location>
</feature>
<dbReference type="CDD" id="cd00077">
    <property type="entry name" value="HDc"/>
    <property type="match status" value="1"/>
</dbReference>
<dbReference type="InterPro" id="IPR006674">
    <property type="entry name" value="HD_domain"/>
</dbReference>
<sequence>MLNQKDKIDAKIRERPFTIRFYKLRARWLLGITAVVSLIFFSFFDRIFSPIDYPQVGESAPKTLRAPYDFFFDEKEAGERAAREELEHFVPLFIRRPNVQKAIAEKVQALMQEIQEVQGDHRLSEARRLERLRALFPRARKRELKSLLGYKQIDGLKEVILSELLTPILDKGILASKGLLAKKRELRVHEVSGSPSQRVPVEEVYSLEEARQSLHARAERLFFPLDEAMVDLLIHRIAGYLSPNLFYSVENAREIQEITRASSKRLVYYQRGDILLKRGDPVTQMDLLRLEACNAQRGQPYWAAVLGSFIPFLILTLLFIVYLSHFHPQTFSNLQNYAFVFLAILILLIFAKVLLLFTPFSVYLIPVPMMGMLVASLMNKRVALITTLLAAAYVTFMANFRMPLFLFYAIGGIVGIWAGMKSHKRGALFLFSLGMGAVNVLILLCGRAIENSLALDRVHLHLGMEAFAGAILSWLLTLLVTPFFEKIFDMASTYRLLELSDPNSPLLKKLMEKAPGTYYHSLAVGNLAAAAADAVGANSLLVRVGAYYHDIGKALRPQYFVENQIGGGENPHDALTPAMSAHILRSHVREGVEVGKRYDLPQRILDLIPEHHGTAVMSFFYHKAQNGSEKTPNGSEKWPAEEFFRYEGPRPRTVEAAILMIADSAEAVFRTLKNPTYSRVEEVVKEVVRAKFNDGQFDDCQITMKELSRAIGAITNCIVSSSHQRIEYPKAEEKVKVESQVA</sequence>
<dbReference type="EMBL" id="JACPRF010000319">
    <property type="protein sequence ID" value="MBI2877290.1"/>
    <property type="molecule type" value="Genomic_DNA"/>
</dbReference>
<evidence type="ECO:0000256" key="1">
    <source>
        <dbReference type="SAM" id="Phobius"/>
    </source>
</evidence>
<proteinExistence type="predicted"/>
<keyword evidence="1" id="KW-1133">Transmembrane helix</keyword>
<organism evidence="3 4">
    <name type="scientific">Tectimicrobiota bacterium</name>
    <dbReference type="NCBI Taxonomy" id="2528274"/>
    <lineage>
        <taxon>Bacteria</taxon>
        <taxon>Pseudomonadati</taxon>
        <taxon>Nitrospinota/Tectimicrobiota group</taxon>
        <taxon>Candidatus Tectimicrobiota</taxon>
    </lineage>
</organism>
<dbReference type="InterPro" id="IPR011621">
    <property type="entry name" value="Metal-dep_PHydrolase_7TM_intra"/>
</dbReference>
<dbReference type="AlphaFoldDB" id="A0A932FW05"/>
<keyword evidence="1" id="KW-0812">Transmembrane</keyword>
<name>A0A932FW05_UNCTE</name>
<dbReference type="InterPro" id="IPR011624">
    <property type="entry name" value="Metal-dep_PHydrolase_7TM_extra"/>
</dbReference>
<dbReference type="InterPro" id="IPR003607">
    <property type="entry name" value="HD/PDEase_dom"/>
</dbReference>
<dbReference type="InterPro" id="IPR006675">
    <property type="entry name" value="HDIG_dom"/>
</dbReference>
<dbReference type="Gene3D" id="1.10.3210.10">
    <property type="entry name" value="Hypothetical protein af1432"/>
    <property type="match status" value="1"/>
</dbReference>
<feature type="domain" description="HD" evidence="2">
    <location>
        <begin position="517"/>
        <end position="668"/>
    </location>
</feature>